<evidence type="ECO:0000313" key="4">
    <source>
        <dbReference type="Proteomes" id="UP000703590"/>
    </source>
</evidence>
<dbReference type="SMART" id="SM00278">
    <property type="entry name" value="HhH1"/>
    <property type="match status" value="2"/>
</dbReference>
<dbReference type="InterPro" id="IPR004509">
    <property type="entry name" value="Competence_ComEA_HhH"/>
</dbReference>
<dbReference type="GO" id="GO:0003677">
    <property type="term" value="F:DNA binding"/>
    <property type="evidence" value="ECO:0007669"/>
    <property type="project" value="UniProtKB-KW"/>
</dbReference>
<sequence>MLRSIMLFLFLAVALWAKVNLNTATAEELATLKGIGEKKATAIITYREANGGFKSVEELVNVKGIGEKTVESLKESIEVK</sequence>
<reference evidence="3" key="1">
    <citation type="submission" date="2021-02" db="EMBL/GenBank/DDBJ databases">
        <title>Sulfurospirillum tamanensis sp. nov.</title>
        <authorList>
            <person name="Frolova A."/>
            <person name="Merkel A."/>
            <person name="Slobodkin A."/>
        </authorList>
    </citation>
    <scope>NUCLEOTIDE SEQUENCE</scope>
    <source>
        <strain evidence="3">T05b</strain>
    </source>
</reference>
<feature type="domain" description="Helix-hairpin-helix DNA-binding motif class 1" evidence="2">
    <location>
        <begin position="57"/>
        <end position="76"/>
    </location>
</feature>
<dbReference type="InterPro" id="IPR051675">
    <property type="entry name" value="Endo/Exo/Phosphatase_dom_1"/>
</dbReference>
<evidence type="ECO:0000313" key="3">
    <source>
        <dbReference type="EMBL" id="MBN2964633.1"/>
    </source>
</evidence>
<protein>
    <submittedName>
        <fullName evidence="3">ComEA family DNA-binding protein</fullName>
    </submittedName>
</protein>
<dbReference type="PANTHER" id="PTHR21180:SF32">
    <property type="entry name" value="ENDONUCLEASE_EXONUCLEASE_PHOSPHATASE FAMILY DOMAIN-CONTAINING PROTEIN 1"/>
    <property type="match status" value="1"/>
</dbReference>
<proteinExistence type="predicted"/>
<feature type="chain" id="PRO_5045558815" evidence="1">
    <location>
        <begin position="27"/>
        <end position="80"/>
    </location>
</feature>
<evidence type="ECO:0000256" key="1">
    <source>
        <dbReference type="SAM" id="SignalP"/>
    </source>
</evidence>
<evidence type="ECO:0000259" key="2">
    <source>
        <dbReference type="SMART" id="SM00278"/>
    </source>
</evidence>
<name>A0ABS2WSQ5_9BACT</name>
<gene>
    <name evidence="3" type="ORF">JWV37_07565</name>
</gene>
<keyword evidence="4" id="KW-1185">Reference proteome</keyword>
<feature type="domain" description="Helix-hairpin-helix DNA-binding motif class 1" evidence="2">
    <location>
        <begin position="27"/>
        <end position="46"/>
    </location>
</feature>
<reference evidence="3" key="2">
    <citation type="submission" date="2021-02" db="EMBL/GenBank/DDBJ databases">
        <authorList>
            <person name="Merkel A.Y."/>
        </authorList>
    </citation>
    <scope>NUCLEOTIDE SEQUENCE</scope>
    <source>
        <strain evidence="3">T05b</strain>
    </source>
</reference>
<feature type="signal peptide" evidence="1">
    <location>
        <begin position="1"/>
        <end position="26"/>
    </location>
</feature>
<dbReference type="NCBIfam" id="TIGR00426">
    <property type="entry name" value="competence protein ComEA helix-hairpin-helix repeat region"/>
    <property type="match status" value="1"/>
</dbReference>
<keyword evidence="1" id="KW-0732">Signal</keyword>
<dbReference type="InterPro" id="IPR010994">
    <property type="entry name" value="RuvA_2-like"/>
</dbReference>
<dbReference type="RefSeq" id="WP_205459185.1">
    <property type="nucleotide sequence ID" value="NZ_JAFHKK010000015.1"/>
</dbReference>
<keyword evidence="3" id="KW-0238">DNA-binding</keyword>
<dbReference type="SUPFAM" id="SSF47781">
    <property type="entry name" value="RuvA domain 2-like"/>
    <property type="match status" value="1"/>
</dbReference>
<dbReference type="PANTHER" id="PTHR21180">
    <property type="entry name" value="ENDONUCLEASE/EXONUCLEASE/PHOSPHATASE FAMILY DOMAIN-CONTAINING PROTEIN 1"/>
    <property type="match status" value="1"/>
</dbReference>
<dbReference type="Pfam" id="PF12836">
    <property type="entry name" value="HHH_3"/>
    <property type="match status" value="1"/>
</dbReference>
<accession>A0ABS2WSQ5</accession>
<dbReference type="InterPro" id="IPR003583">
    <property type="entry name" value="Hlx-hairpin-Hlx_DNA-bd_motif"/>
</dbReference>
<organism evidence="3 4">
    <name type="scientific">Sulfurospirillum tamanense</name>
    <dbReference type="NCBI Taxonomy" id="2813362"/>
    <lineage>
        <taxon>Bacteria</taxon>
        <taxon>Pseudomonadati</taxon>
        <taxon>Campylobacterota</taxon>
        <taxon>Epsilonproteobacteria</taxon>
        <taxon>Campylobacterales</taxon>
        <taxon>Sulfurospirillaceae</taxon>
        <taxon>Sulfurospirillum</taxon>
    </lineage>
</organism>
<dbReference type="Proteomes" id="UP000703590">
    <property type="component" value="Unassembled WGS sequence"/>
</dbReference>
<dbReference type="Gene3D" id="1.10.150.280">
    <property type="entry name" value="AF1531-like domain"/>
    <property type="match status" value="1"/>
</dbReference>
<comment type="caution">
    <text evidence="3">The sequence shown here is derived from an EMBL/GenBank/DDBJ whole genome shotgun (WGS) entry which is preliminary data.</text>
</comment>
<dbReference type="EMBL" id="JAFHKK010000015">
    <property type="protein sequence ID" value="MBN2964633.1"/>
    <property type="molecule type" value="Genomic_DNA"/>
</dbReference>